<feature type="region of interest" description="Disordered" evidence="1">
    <location>
        <begin position="115"/>
        <end position="166"/>
    </location>
</feature>
<dbReference type="Proteomes" id="UP000183053">
    <property type="component" value="Unassembled WGS sequence"/>
</dbReference>
<gene>
    <name evidence="2" type="ORF">SAMN04489765_2655</name>
</gene>
<dbReference type="EMBL" id="FNLF01000002">
    <property type="protein sequence ID" value="SDQ98979.1"/>
    <property type="molecule type" value="Genomic_DNA"/>
</dbReference>
<sequence length="166" mass="18122">MSEPVCRPGPDRAVCAVSGCTYHDERGNLEQGGRERLLEYLTEPQEQMGKPWLTTEEAAQILDHVSPRVLVLYLLGKVGVRGAGQCDRCGGWVASFYDTPNSTEGTLANQTCPYHPDGRPWRSSEVGDNTPRRALTDGSESATQALPSGPPVGQDPDIQRRQADTR</sequence>
<evidence type="ECO:0000256" key="1">
    <source>
        <dbReference type="SAM" id="MobiDB-lite"/>
    </source>
</evidence>
<reference evidence="3" key="1">
    <citation type="submission" date="2016-10" db="EMBL/GenBank/DDBJ databases">
        <authorList>
            <person name="Varghese N."/>
            <person name="Submissions S."/>
        </authorList>
    </citation>
    <scope>NUCLEOTIDE SEQUENCE [LARGE SCALE GENOMIC DNA]</scope>
    <source>
        <strain evidence="3">DSM 44142</strain>
    </source>
</reference>
<dbReference type="AlphaFoldDB" id="A0A1H1FE36"/>
<evidence type="ECO:0000313" key="3">
    <source>
        <dbReference type="Proteomes" id="UP000183053"/>
    </source>
</evidence>
<dbReference type="OrthoDB" id="4752668at2"/>
<evidence type="ECO:0000313" key="2">
    <source>
        <dbReference type="EMBL" id="SDQ98979.1"/>
    </source>
</evidence>
<dbReference type="RefSeq" id="WP_068567641.1">
    <property type="nucleotide sequence ID" value="NZ_FNLF01000002.1"/>
</dbReference>
<keyword evidence="3" id="KW-1185">Reference proteome</keyword>
<proteinExistence type="predicted"/>
<accession>A0A1H1FE36</accession>
<protein>
    <submittedName>
        <fullName evidence="2">Uncharacterized protein</fullName>
    </submittedName>
</protein>
<feature type="compositionally biased region" description="Basic and acidic residues" evidence="1">
    <location>
        <begin position="157"/>
        <end position="166"/>
    </location>
</feature>
<dbReference type="STRING" id="47312.SAMN04489765_2655"/>
<organism evidence="2 3">
    <name type="scientific">Tsukamurella pulmonis</name>
    <dbReference type="NCBI Taxonomy" id="47312"/>
    <lineage>
        <taxon>Bacteria</taxon>
        <taxon>Bacillati</taxon>
        <taxon>Actinomycetota</taxon>
        <taxon>Actinomycetes</taxon>
        <taxon>Mycobacteriales</taxon>
        <taxon>Tsukamurellaceae</taxon>
        <taxon>Tsukamurella</taxon>
    </lineage>
</organism>
<name>A0A1H1FE36_9ACTN</name>